<dbReference type="OrthoDB" id="437705at2759"/>
<dbReference type="PANTHER" id="PTHR23022">
    <property type="entry name" value="TRANSPOSABLE ELEMENT-RELATED"/>
    <property type="match status" value="1"/>
</dbReference>
<dbReference type="Pfam" id="PF13358">
    <property type="entry name" value="DDE_3"/>
    <property type="match status" value="1"/>
</dbReference>
<dbReference type="GO" id="GO:0006313">
    <property type="term" value="P:DNA transposition"/>
    <property type="evidence" value="ECO:0007669"/>
    <property type="project" value="InterPro"/>
</dbReference>
<dbReference type="AlphaFoldDB" id="A0A7J6KNN9"/>
<feature type="domain" description="Transposase Tc1-like" evidence="1">
    <location>
        <begin position="73"/>
        <end position="141"/>
    </location>
</feature>
<dbReference type="GO" id="GO:0015074">
    <property type="term" value="P:DNA integration"/>
    <property type="evidence" value="ECO:0007669"/>
    <property type="project" value="InterPro"/>
</dbReference>
<comment type="caution">
    <text evidence="3">The sequence shown here is derived from an EMBL/GenBank/DDBJ whole genome shotgun (WGS) entry which is preliminary data.</text>
</comment>
<accession>A0A7J6KNN9</accession>
<dbReference type="EMBL" id="JAAPAO010001848">
    <property type="protein sequence ID" value="KAF4648707.1"/>
    <property type="molecule type" value="Genomic_DNA"/>
</dbReference>
<evidence type="ECO:0000259" key="2">
    <source>
        <dbReference type="Pfam" id="PF13358"/>
    </source>
</evidence>
<dbReference type="GO" id="GO:0003677">
    <property type="term" value="F:DNA binding"/>
    <property type="evidence" value="ECO:0007669"/>
    <property type="project" value="InterPro"/>
</dbReference>
<dbReference type="Proteomes" id="UP000591131">
    <property type="component" value="Unassembled WGS sequence"/>
</dbReference>
<evidence type="ECO:0000313" key="3">
    <source>
        <dbReference type="EMBL" id="KAF4648707.1"/>
    </source>
</evidence>
<keyword evidence="4" id="KW-1185">Reference proteome</keyword>
<dbReference type="PANTHER" id="PTHR23022:SF129">
    <property type="entry name" value="TRANSPOSABLE ELEMENT TC3 TRANSPOSASE"/>
    <property type="match status" value="1"/>
</dbReference>
<feature type="non-terminal residue" evidence="3">
    <location>
        <position position="318"/>
    </location>
</feature>
<feature type="domain" description="Tc1-like transposase DDE" evidence="2">
    <location>
        <begin position="167"/>
        <end position="267"/>
    </location>
</feature>
<evidence type="ECO:0000259" key="1">
    <source>
        <dbReference type="Pfam" id="PF01498"/>
    </source>
</evidence>
<gene>
    <name evidence="3" type="ORF">FOL47_002890</name>
</gene>
<name>A0A7J6KNN9_PERCH</name>
<dbReference type="InterPro" id="IPR002492">
    <property type="entry name" value="Transposase_Tc1-like"/>
</dbReference>
<dbReference type="InterPro" id="IPR009057">
    <property type="entry name" value="Homeodomain-like_sf"/>
</dbReference>
<dbReference type="InterPro" id="IPR052338">
    <property type="entry name" value="Transposase_5"/>
</dbReference>
<proteinExistence type="predicted"/>
<dbReference type="InterPro" id="IPR036397">
    <property type="entry name" value="RNaseH_sf"/>
</dbReference>
<reference evidence="3 4" key="1">
    <citation type="submission" date="2020-04" db="EMBL/GenBank/DDBJ databases">
        <title>Perkinsus chesapeaki whole genome sequence.</title>
        <authorList>
            <person name="Bogema D.R."/>
        </authorList>
    </citation>
    <scope>NUCLEOTIDE SEQUENCE [LARGE SCALE GENOMIC DNA]</scope>
    <source>
        <strain evidence="3">ATCC PRA-425</strain>
    </source>
</reference>
<dbReference type="Gene3D" id="3.30.420.10">
    <property type="entry name" value="Ribonuclease H-like superfamily/Ribonuclease H"/>
    <property type="match status" value="1"/>
</dbReference>
<dbReference type="Pfam" id="PF01498">
    <property type="entry name" value="HTH_Tnp_Tc3_2"/>
    <property type="match status" value="1"/>
</dbReference>
<evidence type="ECO:0008006" key="5">
    <source>
        <dbReference type="Google" id="ProtNLM"/>
    </source>
</evidence>
<dbReference type="InterPro" id="IPR038717">
    <property type="entry name" value="Tc1-like_DDE_dom"/>
</dbReference>
<dbReference type="SUPFAM" id="SSF46689">
    <property type="entry name" value="Homeodomain-like"/>
    <property type="match status" value="1"/>
</dbReference>
<protein>
    <recommendedName>
        <fullName evidence="5">Transposable element Tc3 transposase</fullName>
    </recommendedName>
</protein>
<organism evidence="3 4">
    <name type="scientific">Perkinsus chesapeaki</name>
    <name type="common">Clam parasite</name>
    <name type="synonym">Perkinsus andrewsi</name>
    <dbReference type="NCBI Taxonomy" id="330153"/>
    <lineage>
        <taxon>Eukaryota</taxon>
        <taxon>Sar</taxon>
        <taxon>Alveolata</taxon>
        <taxon>Perkinsozoa</taxon>
        <taxon>Perkinsea</taxon>
        <taxon>Perkinsida</taxon>
        <taxon>Perkinsidae</taxon>
        <taxon>Perkinsus</taxon>
    </lineage>
</organism>
<evidence type="ECO:0000313" key="4">
    <source>
        <dbReference type="Proteomes" id="UP000591131"/>
    </source>
</evidence>
<sequence length="318" mass="36237">MSKAKNLTPQDKARIRAMHAQKLPNGRCRYSRKVIAEANNVHVATVSRAVTTNDDAIQPKKRGPKFKLNECARRRVVRYFLHHPGSSAPDAIKELGLQVSAETVRRFMRDLGAQYVKLKTTPPLTDTHKAARVSFSKQHLHSSTDFRKWIWSDEKSVEQFKSKRALNGGGIMVWGAIRHDHTVALTEVTVRMNSEVYQTVLSDHLLPYWDEFKACGIVFQQDNAPCHTSRSTADWFRARDINPPRWPALSPDLSPIENIWAYMVKDLYGPGKPIFRSLAELRVAIFQAWSRIPSDVIESCTRSVPKRLIDVLTVQGRK</sequence>